<accession>A0A150GEP7</accession>
<evidence type="ECO:0000313" key="3">
    <source>
        <dbReference type="EMBL" id="KXZ48331.1"/>
    </source>
</evidence>
<keyword evidence="4" id="KW-1185">Reference proteome</keyword>
<dbReference type="OrthoDB" id="546392at2759"/>
<feature type="compositionally biased region" description="Polar residues" evidence="2">
    <location>
        <begin position="1652"/>
        <end position="1663"/>
    </location>
</feature>
<dbReference type="InterPro" id="IPR036322">
    <property type="entry name" value="WD40_repeat_dom_sf"/>
</dbReference>
<sequence length="1786" mass="181215">MRDVDAVESALQRTELLAEEAAKRELLASDESREDYARDVIRQRRRLARAAREARRAADSAVLVAAEAANAAEAAVAAAGDGGDGVLTPDSLTPQASADATSSGRLGDLQADGGASGSGREGRARRQRQRQRQGDDLTAAAVTAVEEALAADAAADAAEAAAAGGLAPRTRDLVDRVQFGKIKDLAAARVALEVEAQELQALAREVELDRELARRARRERRHRSLQEAVREDRRLAALPPQQVLQELAAEAGRGASDGGGGSVPRLPPLSARGQGTAGGVDVSGGGGGSGGSDGAASRRSGSSVRRAGAAAAAAVGSSLAPGSGAVAQLLSQMRTWPAAAGATEATSRASAGAPSDGEGDGGEEAEEDGGEAGGGEDGFGPGSEPPPAARDVALDDLVGALAAELPSQRGALLALRTQHDVLSTKLLWSRRQHEPYDPRAAAAGGGWGAGDGAAGRDASLVPPWEAGPGSAWAPAPWVATEGGVGGAGGLPAGAGPRARAQGLRGMCEDIVGEVLDAVILRAAARPSREQVAAEVAAWRAAAPAALGGIARQLAEGLLGEVVDATIAEALEEMRYLAQVADAFSFDLLVEAVAFSAGKYFFGPGEDNVRARLREAAAEQQENLARSLAAKKATQIARDYSRAAAAAGKVTGADSTAEEDAAAAAAAAGIYGGGGDAAATGGNAGAAGGGGAASRRGDGGGGDGEDDPLSLYDEQLLGGESRHIKVGKAGGRAGAAAGALRPGGHALWLPEVVVVGVVVVVAGAPLDESLDDEAIYALHRDFDDTHLEKADKQLYVQALKAMLQEMRLRRGDAPYGHTQQLTPYWPSYIRVTRAQRMAAQRVRPPLAAAPAVCRRAAGIGIGAGLGAAAAAASGAAAGGAVVAAAPRADWRPGRARHAPPPRPEHSAAAAAERAFWAGVTLRPAHLGAKNAPMAQVFPELGPITATAASPAGSLLALGTAPGATLVYDMRGRPGAAWFQVLGDGQTYKRPWWFRRRPPRNPAIVALAWSADGCQLASLDASSCLRVWWMRPERGSVLVEGPGRQPVAPELALSLGPLSVALTGKAPLPEATGGLTAPGAEEAAWGKAAAAAAVAAAGGGKKGSRAAAEAAVKAAAAAAAAAALSRGWAVAFHPEANIAGTQPTVLLPQARGAITGDIVRLSSRLASSLLPAPLPPSRSRPVPLLSQRVVDFLMPPQHPLPEVRCQSLLRGHSAPVVFVGALPDCASIISVDTAGEVAVWPAYEGDRTGLGWFLPRASWHLPRSLRSWQARGPLHVVWPPAGGAGAGAGGKRANNLNGVIYNPPPPSVVAGLAGGGGGLRGLLGRSGRDQGLAHAATAERVAAALGSRRPAFGEWLEDESLLDGPDEPDLLAEDPTGDWLLGSRRLWMVVHSQLPYRVVSAALTPSRRDLVVWCGVAPQPGDLDSFGYFSVHVLNVESGFRPSTPRIDIYDHSSGSAPPAYAVSPVVPGLGSEYLLVGAGHGMLAVHSLASGALIRAVQLPGVAPVSRYFSCLALFTVSTRTPCTNAGKSYVAVTPVGSNASYVYEFDDSTSVQQSVASVSAQGPRPEFVPPVPPYPANPASREPPPVGFGSQRWLTAAERAAAQQAAAEAEFAAVVAAAEEAAAEESAVAEAQARARAAAAPDAADPAATAAQSQRPGRVQFSSAPPAARIITPPPKPAGDPTPLFTPLQQQDGNGEVGEGGGTATEAPRLLVAEGEAGVGAGAGGGEEGGGGSAAGVGTSRRRAAARSRWERTESANSSFGASEAAAAAERAALRAARLARRGNAQ</sequence>
<dbReference type="SUPFAM" id="SSF50978">
    <property type="entry name" value="WD40 repeat-like"/>
    <property type="match status" value="1"/>
</dbReference>
<proteinExistence type="predicted"/>
<dbReference type="Proteomes" id="UP000075714">
    <property type="component" value="Unassembled WGS sequence"/>
</dbReference>
<feature type="compositionally biased region" description="Low complexity" evidence="2">
    <location>
        <begin position="338"/>
        <end position="356"/>
    </location>
</feature>
<dbReference type="Gene3D" id="2.130.10.10">
    <property type="entry name" value="YVTN repeat-like/Quinoprotein amine dehydrogenase"/>
    <property type="match status" value="1"/>
</dbReference>
<feature type="region of interest" description="Disordered" evidence="2">
    <location>
        <begin position="1718"/>
        <end position="1770"/>
    </location>
</feature>
<protein>
    <submittedName>
        <fullName evidence="3">Uncharacterized protein</fullName>
    </submittedName>
</protein>
<feature type="compositionally biased region" description="Gly residues" evidence="2">
    <location>
        <begin position="275"/>
        <end position="293"/>
    </location>
</feature>
<reference evidence="4" key="1">
    <citation type="journal article" date="2016" name="Nat. Commun.">
        <title>The Gonium pectorale genome demonstrates co-option of cell cycle regulation during the evolution of multicellularity.</title>
        <authorList>
            <person name="Hanschen E.R."/>
            <person name="Marriage T.N."/>
            <person name="Ferris P.J."/>
            <person name="Hamaji T."/>
            <person name="Toyoda A."/>
            <person name="Fujiyama A."/>
            <person name="Neme R."/>
            <person name="Noguchi H."/>
            <person name="Minakuchi Y."/>
            <person name="Suzuki M."/>
            <person name="Kawai-Toyooka H."/>
            <person name="Smith D.R."/>
            <person name="Sparks H."/>
            <person name="Anderson J."/>
            <person name="Bakaric R."/>
            <person name="Luria V."/>
            <person name="Karger A."/>
            <person name="Kirschner M.W."/>
            <person name="Durand P.M."/>
            <person name="Michod R.E."/>
            <person name="Nozaki H."/>
            <person name="Olson B.J."/>
        </authorList>
    </citation>
    <scope>NUCLEOTIDE SEQUENCE [LARGE SCALE GENOMIC DNA]</scope>
    <source>
        <strain evidence="4">NIES-2863</strain>
    </source>
</reference>
<feature type="region of interest" description="Disordered" evidence="2">
    <location>
        <begin position="338"/>
        <end position="390"/>
    </location>
</feature>
<organism evidence="3 4">
    <name type="scientific">Gonium pectorale</name>
    <name type="common">Green alga</name>
    <dbReference type="NCBI Taxonomy" id="33097"/>
    <lineage>
        <taxon>Eukaryota</taxon>
        <taxon>Viridiplantae</taxon>
        <taxon>Chlorophyta</taxon>
        <taxon>core chlorophytes</taxon>
        <taxon>Chlorophyceae</taxon>
        <taxon>CS clade</taxon>
        <taxon>Chlamydomonadales</taxon>
        <taxon>Volvocaceae</taxon>
        <taxon>Gonium</taxon>
    </lineage>
</organism>
<evidence type="ECO:0000256" key="2">
    <source>
        <dbReference type="SAM" id="MobiDB-lite"/>
    </source>
</evidence>
<dbReference type="PANTHER" id="PTHR45725:SF18">
    <property type="entry name" value="ORC1-LIKE AAA ATPASE DOMAIN-CONTAINING PROTEIN"/>
    <property type="match status" value="1"/>
</dbReference>
<dbReference type="InterPro" id="IPR015943">
    <property type="entry name" value="WD40/YVTN_repeat-like_dom_sf"/>
</dbReference>
<dbReference type="STRING" id="33097.A0A150GEP7"/>
<feature type="compositionally biased region" description="Low complexity" evidence="2">
    <location>
        <begin position="1755"/>
        <end position="1770"/>
    </location>
</feature>
<feature type="region of interest" description="Disordered" evidence="2">
    <location>
        <begin position="252"/>
        <end position="302"/>
    </location>
</feature>
<evidence type="ECO:0000313" key="4">
    <source>
        <dbReference type="Proteomes" id="UP000075714"/>
    </source>
</evidence>
<name>A0A150GEP7_GONPE</name>
<feature type="compositionally biased region" description="Gly residues" evidence="2">
    <location>
        <begin position="371"/>
        <end position="381"/>
    </location>
</feature>
<evidence type="ECO:0000256" key="1">
    <source>
        <dbReference type="SAM" id="Coils"/>
    </source>
</evidence>
<dbReference type="InterPro" id="IPR051425">
    <property type="entry name" value="Formin_Homology"/>
</dbReference>
<keyword evidence="1" id="KW-0175">Coiled coil</keyword>
<dbReference type="PANTHER" id="PTHR45725">
    <property type="entry name" value="FORMIN HOMOLOGY 2 FAMILY MEMBER"/>
    <property type="match status" value="1"/>
</dbReference>
<dbReference type="EMBL" id="LSYV01000029">
    <property type="protein sequence ID" value="KXZ48331.1"/>
    <property type="molecule type" value="Genomic_DNA"/>
</dbReference>
<gene>
    <name evidence="3" type="ORF">GPECTOR_28g737</name>
</gene>
<feature type="region of interest" description="Disordered" evidence="2">
    <location>
        <begin position="86"/>
        <end position="137"/>
    </location>
</feature>
<comment type="caution">
    <text evidence="3">The sequence shown here is derived from an EMBL/GenBank/DDBJ whole genome shotgun (WGS) entry which is preliminary data.</text>
</comment>
<feature type="coiled-coil region" evidence="1">
    <location>
        <begin position="182"/>
        <end position="219"/>
    </location>
</feature>
<feature type="compositionally biased region" description="Gly residues" evidence="2">
    <location>
        <begin position="1718"/>
        <end position="1735"/>
    </location>
</feature>
<feature type="compositionally biased region" description="Acidic residues" evidence="2">
    <location>
        <begin position="357"/>
        <end position="370"/>
    </location>
</feature>
<feature type="compositionally biased region" description="Low complexity" evidence="2">
    <location>
        <begin position="1639"/>
        <end position="1651"/>
    </location>
</feature>
<feature type="region of interest" description="Disordered" evidence="2">
    <location>
        <begin position="1639"/>
        <end position="1703"/>
    </location>
</feature>
<feature type="compositionally biased region" description="Polar residues" evidence="2">
    <location>
        <begin position="90"/>
        <end position="104"/>
    </location>
</feature>
<feature type="region of interest" description="Disordered" evidence="2">
    <location>
        <begin position="683"/>
        <end position="710"/>
    </location>
</feature>